<dbReference type="GO" id="GO:0006547">
    <property type="term" value="P:L-histidine metabolic process"/>
    <property type="evidence" value="ECO:0007669"/>
    <property type="project" value="UniProtKB-UniRule"/>
</dbReference>
<evidence type="ECO:0000313" key="7">
    <source>
        <dbReference type="Proteomes" id="UP000672602"/>
    </source>
</evidence>
<evidence type="ECO:0000256" key="1">
    <source>
        <dbReference type="ARBA" id="ARBA00023015"/>
    </source>
</evidence>
<protein>
    <recommendedName>
        <fullName evidence="4">Histidine utilization repressor</fullName>
    </recommendedName>
</protein>
<dbReference type="PRINTS" id="PR00035">
    <property type="entry name" value="HTHGNTR"/>
</dbReference>
<keyword evidence="1" id="KW-0805">Transcription regulation</keyword>
<organism evidence="6 7">
    <name type="scientific">Marivibrio halodurans</name>
    <dbReference type="NCBI Taxonomy" id="2039722"/>
    <lineage>
        <taxon>Bacteria</taxon>
        <taxon>Pseudomonadati</taxon>
        <taxon>Pseudomonadota</taxon>
        <taxon>Alphaproteobacteria</taxon>
        <taxon>Rhodospirillales</taxon>
        <taxon>Rhodospirillaceae</taxon>
        <taxon>Marivibrio</taxon>
    </lineage>
</organism>
<dbReference type="AlphaFoldDB" id="A0A8J7SL94"/>
<dbReference type="PANTHER" id="PTHR44846:SF16">
    <property type="entry name" value="TRANSCRIPTIONAL REGULATOR PHNF-RELATED"/>
    <property type="match status" value="1"/>
</dbReference>
<dbReference type="InterPro" id="IPR050679">
    <property type="entry name" value="Bact_HTH_transcr_reg"/>
</dbReference>
<dbReference type="CDD" id="cd07377">
    <property type="entry name" value="WHTH_GntR"/>
    <property type="match status" value="1"/>
</dbReference>
<dbReference type="PROSITE" id="PS50949">
    <property type="entry name" value="HTH_GNTR"/>
    <property type="match status" value="1"/>
</dbReference>
<name>A0A8J7SL94_9PROT</name>
<evidence type="ECO:0000256" key="2">
    <source>
        <dbReference type="ARBA" id="ARBA00023125"/>
    </source>
</evidence>
<dbReference type="InterPro" id="IPR036388">
    <property type="entry name" value="WH-like_DNA-bd_sf"/>
</dbReference>
<dbReference type="GO" id="GO:0045892">
    <property type="term" value="P:negative regulation of DNA-templated transcription"/>
    <property type="evidence" value="ECO:0007669"/>
    <property type="project" value="UniProtKB-UniRule"/>
</dbReference>
<dbReference type="InterPro" id="IPR010248">
    <property type="entry name" value="His_ut_repres"/>
</dbReference>
<dbReference type="GO" id="GO:0003700">
    <property type="term" value="F:DNA-binding transcription factor activity"/>
    <property type="evidence" value="ECO:0007669"/>
    <property type="project" value="UniProtKB-UniRule"/>
</dbReference>
<dbReference type="InterPro" id="IPR011663">
    <property type="entry name" value="UTRA"/>
</dbReference>
<dbReference type="InterPro" id="IPR036390">
    <property type="entry name" value="WH_DNA-bd_sf"/>
</dbReference>
<dbReference type="EMBL" id="JAGMWN010000003">
    <property type="protein sequence ID" value="MBP5856713.1"/>
    <property type="molecule type" value="Genomic_DNA"/>
</dbReference>
<dbReference type="InterPro" id="IPR000524">
    <property type="entry name" value="Tscrpt_reg_HTH_GntR"/>
</dbReference>
<comment type="caution">
    <text evidence="6">The sequence shown here is derived from an EMBL/GenBank/DDBJ whole genome shotgun (WGS) entry which is preliminary data.</text>
</comment>
<dbReference type="Gene3D" id="3.40.1410.10">
    <property type="entry name" value="Chorismate lyase-like"/>
    <property type="match status" value="1"/>
</dbReference>
<dbReference type="SUPFAM" id="SSF46785">
    <property type="entry name" value="Winged helix' DNA-binding domain"/>
    <property type="match status" value="1"/>
</dbReference>
<evidence type="ECO:0000256" key="4">
    <source>
        <dbReference type="NCBIfam" id="TIGR02018"/>
    </source>
</evidence>
<dbReference type="SMART" id="SM00345">
    <property type="entry name" value="HTH_GNTR"/>
    <property type="match status" value="1"/>
</dbReference>
<dbReference type="Proteomes" id="UP000672602">
    <property type="component" value="Unassembled WGS sequence"/>
</dbReference>
<evidence type="ECO:0000313" key="6">
    <source>
        <dbReference type="EMBL" id="MBP5856713.1"/>
    </source>
</evidence>
<dbReference type="Pfam" id="PF00392">
    <property type="entry name" value="GntR"/>
    <property type="match status" value="1"/>
</dbReference>
<dbReference type="Gene3D" id="1.10.10.10">
    <property type="entry name" value="Winged helix-like DNA-binding domain superfamily/Winged helix DNA-binding domain"/>
    <property type="match status" value="1"/>
</dbReference>
<dbReference type="PANTHER" id="PTHR44846">
    <property type="entry name" value="MANNOSYL-D-GLYCERATE TRANSPORT/METABOLISM SYSTEM REPRESSOR MNGR-RELATED"/>
    <property type="match status" value="1"/>
</dbReference>
<feature type="domain" description="HTH gntR-type" evidence="5">
    <location>
        <begin position="12"/>
        <end position="80"/>
    </location>
</feature>
<keyword evidence="3" id="KW-0804">Transcription</keyword>
<evidence type="ECO:0000259" key="5">
    <source>
        <dbReference type="PROSITE" id="PS50949"/>
    </source>
</evidence>
<evidence type="ECO:0000256" key="3">
    <source>
        <dbReference type="ARBA" id="ARBA00023163"/>
    </source>
</evidence>
<gene>
    <name evidence="6" type="primary">hutC</name>
    <name evidence="6" type="ORF">KAJ83_06815</name>
</gene>
<proteinExistence type="predicted"/>
<dbReference type="GO" id="GO:0003677">
    <property type="term" value="F:DNA binding"/>
    <property type="evidence" value="ECO:0007669"/>
    <property type="project" value="UniProtKB-UniRule"/>
</dbReference>
<sequence length="253" mass="27569">MDGPPPDHVPTRPLYARVKRTILDRIERGDLNPGDRIPTEHALVAETGASRMTVNRALRELADEGRIHRIQGAGSFVAEPKPASDLMELRNIADEIAARGHRHDMRLLTLTERPAQPEEAARLGLRKGAPVFHSVLLHRADARPVQLEDRLVNPLVAPDYPALDLARETPNAYLTRIAPARAVEHAVEAIACPGTLAEALGLAPGAPCLAVDRRTWVDGTEGPRVASVARLIHPGTRYRLTAGRPPTDRVSPL</sequence>
<dbReference type="SUPFAM" id="SSF64288">
    <property type="entry name" value="Chorismate lyase-like"/>
    <property type="match status" value="1"/>
</dbReference>
<dbReference type="Pfam" id="PF07702">
    <property type="entry name" value="UTRA"/>
    <property type="match status" value="1"/>
</dbReference>
<keyword evidence="2" id="KW-0238">DNA-binding</keyword>
<dbReference type="RefSeq" id="WP_210681308.1">
    <property type="nucleotide sequence ID" value="NZ_JAGMWN010000003.1"/>
</dbReference>
<accession>A0A8J7SL94</accession>
<dbReference type="NCBIfam" id="TIGR02018">
    <property type="entry name" value="his_ut_repres"/>
    <property type="match status" value="1"/>
</dbReference>
<dbReference type="InterPro" id="IPR028978">
    <property type="entry name" value="Chorismate_lyase_/UTRA_dom_sf"/>
</dbReference>
<dbReference type="SMART" id="SM00866">
    <property type="entry name" value="UTRA"/>
    <property type="match status" value="1"/>
</dbReference>
<keyword evidence="7" id="KW-1185">Reference proteome</keyword>
<reference evidence="6" key="1">
    <citation type="submission" date="2021-04" db="EMBL/GenBank/DDBJ databases">
        <authorList>
            <person name="Zhang D.-C."/>
        </authorList>
    </citation>
    <scope>NUCLEOTIDE SEQUENCE</scope>
    <source>
        <strain evidence="6">CGMCC 1.15697</strain>
    </source>
</reference>